<dbReference type="Proteomes" id="UP001497472">
    <property type="component" value="Unassembled WGS sequence"/>
</dbReference>
<dbReference type="InterPro" id="IPR014001">
    <property type="entry name" value="Helicase_ATP-bd"/>
</dbReference>
<dbReference type="GO" id="GO:0016787">
    <property type="term" value="F:hydrolase activity"/>
    <property type="evidence" value="ECO:0007669"/>
    <property type="project" value="UniProtKB-KW"/>
</dbReference>
<evidence type="ECO:0000256" key="4">
    <source>
        <dbReference type="SAM" id="MobiDB-lite"/>
    </source>
</evidence>
<dbReference type="SMART" id="SM00490">
    <property type="entry name" value="HELICc"/>
    <property type="match status" value="1"/>
</dbReference>
<feature type="compositionally biased region" description="Basic and acidic residues" evidence="4">
    <location>
        <begin position="190"/>
        <end position="222"/>
    </location>
</feature>
<keyword evidence="8" id="KW-1185">Reference proteome</keyword>
<keyword evidence="1" id="KW-0547">Nucleotide-binding</keyword>
<feature type="compositionally biased region" description="Polar residues" evidence="4">
    <location>
        <begin position="88"/>
        <end position="97"/>
    </location>
</feature>
<feature type="region of interest" description="Disordered" evidence="4">
    <location>
        <begin position="33"/>
        <end position="56"/>
    </location>
</feature>
<gene>
    <name evidence="7" type="ORF">LNINA_LOCUS6944</name>
</gene>
<dbReference type="Gene3D" id="3.40.50.10810">
    <property type="entry name" value="Tandem AAA-ATPase domain"/>
    <property type="match status" value="1"/>
</dbReference>
<dbReference type="InterPro" id="IPR027417">
    <property type="entry name" value="P-loop_NTPase"/>
</dbReference>
<keyword evidence="2" id="KW-0378">Hydrolase</keyword>
<feature type="compositionally biased region" description="Basic and acidic residues" evidence="4">
    <location>
        <begin position="947"/>
        <end position="956"/>
    </location>
</feature>
<dbReference type="GO" id="GO:0005524">
    <property type="term" value="F:ATP binding"/>
    <property type="evidence" value="ECO:0007669"/>
    <property type="project" value="UniProtKB-KW"/>
</dbReference>
<feature type="compositionally biased region" description="Acidic residues" evidence="4">
    <location>
        <begin position="223"/>
        <end position="234"/>
    </location>
</feature>
<dbReference type="PANTHER" id="PTHR45626:SF50">
    <property type="entry name" value="TRANSCRIPTION TERMINATION FACTOR 2"/>
    <property type="match status" value="1"/>
</dbReference>
<dbReference type="InterPro" id="IPR050628">
    <property type="entry name" value="SNF2_RAD54_helicase_TF"/>
</dbReference>
<dbReference type="GO" id="GO:0006281">
    <property type="term" value="P:DNA repair"/>
    <property type="evidence" value="ECO:0007669"/>
    <property type="project" value="TreeGrafter"/>
</dbReference>
<evidence type="ECO:0000313" key="8">
    <source>
        <dbReference type="Proteomes" id="UP001497472"/>
    </source>
</evidence>
<feature type="compositionally biased region" description="Polar residues" evidence="4">
    <location>
        <begin position="169"/>
        <end position="178"/>
    </location>
</feature>
<feature type="region of interest" description="Disordered" evidence="4">
    <location>
        <begin position="152"/>
        <end position="312"/>
    </location>
</feature>
<dbReference type="GO" id="GO:0008094">
    <property type="term" value="F:ATP-dependent activity, acting on DNA"/>
    <property type="evidence" value="ECO:0007669"/>
    <property type="project" value="TreeGrafter"/>
</dbReference>
<dbReference type="CDD" id="cd18793">
    <property type="entry name" value="SF2_C_SNF"/>
    <property type="match status" value="1"/>
</dbReference>
<evidence type="ECO:0000256" key="3">
    <source>
        <dbReference type="ARBA" id="ARBA00022840"/>
    </source>
</evidence>
<name>A0AAV1JEA1_9NEOP</name>
<feature type="domain" description="Helicase C-terminal" evidence="6">
    <location>
        <begin position="992"/>
        <end position="1159"/>
    </location>
</feature>
<feature type="region of interest" description="Disordered" evidence="4">
    <location>
        <begin position="380"/>
        <end position="410"/>
    </location>
</feature>
<feature type="compositionally biased region" description="Polar residues" evidence="4">
    <location>
        <begin position="300"/>
        <end position="312"/>
    </location>
</feature>
<feature type="compositionally biased region" description="Basic and acidic residues" evidence="4">
    <location>
        <begin position="401"/>
        <end position="410"/>
    </location>
</feature>
<dbReference type="PROSITE" id="PS51192">
    <property type="entry name" value="HELICASE_ATP_BIND_1"/>
    <property type="match status" value="1"/>
</dbReference>
<dbReference type="InterPro" id="IPR001650">
    <property type="entry name" value="Helicase_C-like"/>
</dbReference>
<dbReference type="PROSITE" id="PS51194">
    <property type="entry name" value="HELICASE_CTER"/>
    <property type="match status" value="1"/>
</dbReference>
<evidence type="ECO:0000256" key="2">
    <source>
        <dbReference type="ARBA" id="ARBA00022801"/>
    </source>
</evidence>
<evidence type="ECO:0000259" key="5">
    <source>
        <dbReference type="PROSITE" id="PS51192"/>
    </source>
</evidence>
<dbReference type="InterPro" id="IPR049730">
    <property type="entry name" value="SNF2/RAD54-like_C"/>
</dbReference>
<proteinExistence type="predicted"/>
<dbReference type="EMBL" id="CAVLEF010000009">
    <property type="protein sequence ID" value="CAK1547468.1"/>
    <property type="molecule type" value="Genomic_DNA"/>
</dbReference>
<dbReference type="Pfam" id="PF00176">
    <property type="entry name" value="SNF2-rel_dom"/>
    <property type="match status" value="1"/>
</dbReference>
<dbReference type="GO" id="GO:0005634">
    <property type="term" value="C:nucleus"/>
    <property type="evidence" value="ECO:0007669"/>
    <property type="project" value="TreeGrafter"/>
</dbReference>
<dbReference type="InterPro" id="IPR038718">
    <property type="entry name" value="SNF2-like_sf"/>
</dbReference>
<evidence type="ECO:0000259" key="6">
    <source>
        <dbReference type="PROSITE" id="PS51194"/>
    </source>
</evidence>
<dbReference type="Gene3D" id="3.40.50.300">
    <property type="entry name" value="P-loop containing nucleotide triphosphate hydrolases"/>
    <property type="match status" value="1"/>
</dbReference>
<dbReference type="SUPFAM" id="SSF52540">
    <property type="entry name" value="P-loop containing nucleoside triphosphate hydrolases"/>
    <property type="match status" value="2"/>
</dbReference>
<dbReference type="PANTHER" id="PTHR45626">
    <property type="entry name" value="TRANSCRIPTION TERMINATION FACTOR 2-RELATED"/>
    <property type="match status" value="1"/>
</dbReference>
<accession>A0AAV1JEA1</accession>
<feature type="domain" description="Helicase ATP-binding" evidence="5">
    <location>
        <begin position="589"/>
        <end position="767"/>
    </location>
</feature>
<sequence length="1169" mass="132198">MENSFFEFRDKTNEAEISDCEIENSVLEESFAPKKTPAKKNHTIVIPESDDSDYSLSDDELQKKTVTSYLSPKKLVLSSSEDEDLSLKTSMKSSRASDSPFIGRKNKKRIMQLDSDTDNSIVIEHNKQKKVFCLKSTPARIESKRFLKDKHNMSYDSNNSEQGGDETNVDSPNSTIDLITNDIYDSDEDKENRDSISKNFDNCKDSDNKEEKKESSHSKDSNDDSDVTEEYDVDDQTKEHTDDENNDDQMFVSRATRMSIMGVVPKDNESDDSDYIESEDSRRPSSGSNAELPYTGIKSGETSKQLDDSNTSRLTCSPFSSPVRDNEVDDQAVVDLTQLINADDLKSKIQSKLKGELKPKVMEDQEVTIVETKQEVITLSSDSEDDDLKIEKSPTIKRSPKKNESSEKTRLDSDIKQYLVPNSYPNLVVYVKKHVRDNELNKLNGLREDLQNVRYLLETMDLDMLPDRGSKLIERLSTLEEEVRRQGDKVANMVVEPDEPPPKPIKEELNKDVSWDDIQKASNAVQPRMFGNQALSTHMAQRNMILERLRDLYESLASRPSENKLAPQPRSLASEMMPHQLHALAWLQWRETQSPCGGILADDMGLGKTITMISLIAADKEKGIDSDDDGEEGSSRLVRGGTLVVCPASLMQQWAGEVKKHCVSHALTVYLHHGTQRATQAHRLANNDLVLTTYNILQRENEKNGVLTRILWGRVILDEAHAVRNHKSLTSVAVTALKGRRRWALTGTPLHNKDLDLFALLKFLRCSPFDDLAMWKKWIDTKSMGGQERLSMIMRCIMLRRTKRLLQERGQLKCLPDRETHQCDVTLSKEEMNVYQKVLVFSKTLFAQFLHQRAEKDEDSGGHYVAPQKDTAYAKMHKKMVALHGTKPVKSHEILVLLLRLRQLCCHCGLIAAMLSDEDTDVLQEDPAGQDLLAELNKLSLDESSRKKNLGDISRNDDDDDEPGESATVAEALRSSLSLSNPVFKLDKRSSKIQAVMDCLNEHVLSNPDEKAVVVSQWTSVLSLVERELKAAKVECVTLSGSVPVQKRPPLIDALNNPKSKVRIMLLSLCAGGVGLNLCGANHLLLLDPHWNPQLEEQAQDRIYRVGQTRNVHIYRFMCLDTVEQWIRKIQENKLERADSVLTGARHTNASKLTIEDLKMLFNMDSKQD</sequence>
<keyword evidence="3" id="KW-0067">ATP-binding</keyword>
<feature type="region of interest" description="Disordered" evidence="4">
    <location>
        <begin position="947"/>
        <end position="968"/>
    </location>
</feature>
<comment type="caution">
    <text evidence="7">The sequence shown here is derived from an EMBL/GenBank/DDBJ whole genome shotgun (WGS) entry which is preliminary data.</text>
</comment>
<feature type="region of interest" description="Disordered" evidence="4">
    <location>
        <begin position="77"/>
        <end position="110"/>
    </location>
</feature>
<reference evidence="7 8" key="1">
    <citation type="submission" date="2023-11" db="EMBL/GenBank/DDBJ databases">
        <authorList>
            <person name="Okamura Y."/>
        </authorList>
    </citation>
    <scope>NUCLEOTIDE SEQUENCE [LARGE SCALE GENOMIC DNA]</scope>
</reference>
<evidence type="ECO:0008006" key="9">
    <source>
        <dbReference type="Google" id="ProtNLM"/>
    </source>
</evidence>
<evidence type="ECO:0000256" key="1">
    <source>
        <dbReference type="ARBA" id="ARBA00022741"/>
    </source>
</evidence>
<dbReference type="SMART" id="SM00487">
    <property type="entry name" value="DEXDc"/>
    <property type="match status" value="1"/>
</dbReference>
<feature type="compositionally biased region" description="Acidic residues" evidence="4">
    <location>
        <begin position="269"/>
        <end position="278"/>
    </location>
</feature>
<dbReference type="Pfam" id="PF00271">
    <property type="entry name" value="Helicase_C"/>
    <property type="match status" value="1"/>
</dbReference>
<evidence type="ECO:0000313" key="7">
    <source>
        <dbReference type="EMBL" id="CAK1547468.1"/>
    </source>
</evidence>
<dbReference type="AlphaFoldDB" id="A0AAV1JEA1"/>
<dbReference type="InterPro" id="IPR000330">
    <property type="entry name" value="SNF2_N"/>
</dbReference>
<protein>
    <recommendedName>
        <fullName evidence="9">Transcription termination factor 2</fullName>
    </recommendedName>
</protein>
<organism evidence="7 8">
    <name type="scientific">Leptosia nina</name>
    <dbReference type="NCBI Taxonomy" id="320188"/>
    <lineage>
        <taxon>Eukaryota</taxon>
        <taxon>Metazoa</taxon>
        <taxon>Ecdysozoa</taxon>
        <taxon>Arthropoda</taxon>
        <taxon>Hexapoda</taxon>
        <taxon>Insecta</taxon>
        <taxon>Pterygota</taxon>
        <taxon>Neoptera</taxon>
        <taxon>Endopterygota</taxon>
        <taxon>Lepidoptera</taxon>
        <taxon>Glossata</taxon>
        <taxon>Ditrysia</taxon>
        <taxon>Papilionoidea</taxon>
        <taxon>Pieridae</taxon>
        <taxon>Pierinae</taxon>
        <taxon>Leptosia</taxon>
    </lineage>
</organism>